<reference evidence="3 4" key="1">
    <citation type="journal article" date="2013" name="Genome Announc.">
        <title>Draft Genome Sequence of Strain JLT2015T, Belonging to the Family Sphingomonadaceae of the Alphaproteobacteria.</title>
        <authorList>
            <person name="Tang K."/>
            <person name="Liu K."/>
            <person name="Li S."/>
            <person name="Jiao N."/>
        </authorList>
    </citation>
    <scope>NUCLEOTIDE SEQUENCE [LARGE SCALE GENOMIC DNA]</scope>
    <source>
        <strain evidence="3 4">JLT2015</strain>
    </source>
</reference>
<keyword evidence="1" id="KW-0802">TPR repeat</keyword>
<feature type="repeat" description="TPR" evidence="1">
    <location>
        <begin position="371"/>
        <end position="404"/>
    </location>
</feature>
<organism evidence="3 4">
    <name type="scientific">Pacificimonas flava</name>
    <dbReference type="NCBI Taxonomy" id="1234595"/>
    <lineage>
        <taxon>Bacteria</taxon>
        <taxon>Pseudomonadati</taxon>
        <taxon>Pseudomonadota</taxon>
        <taxon>Alphaproteobacteria</taxon>
        <taxon>Sphingomonadales</taxon>
        <taxon>Sphingosinicellaceae</taxon>
        <taxon>Pacificimonas</taxon>
    </lineage>
</organism>
<dbReference type="Pfam" id="PF13424">
    <property type="entry name" value="TPR_12"/>
    <property type="match status" value="1"/>
</dbReference>
<dbReference type="Proteomes" id="UP000011717">
    <property type="component" value="Unassembled WGS sequence"/>
</dbReference>
<dbReference type="PROSITE" id="PS50005">
    <property type="entry name" value="TPR"/>
    <property type="match status" value="2"/>
</dbReference>
<evidence type="ECO:0000256" key="1">
    <source>
        <dbReference type="PROSITE-ProRule" id="PRU00339"/>
    </source>
</evidence>
<protein>
    <submittedName>
        <fullName evidence="3">TPR domain protein</fullName>
    </submittedName>
</protein>
<dbReference type="InterPro" id="IPR011990">
    <property type="entry name" value="TPR-like_helical_dom_sf"/>
</dbReference>
<dbReference type="AlphaFoldDB" id="M2T7V0"/>
<proteinExistence type="predicted"/>
<sequence length="573" mass="62307">MMVMQNSAPGISPLRLLTCAAAAAAATLVLPANAALVEEKGLSDYVKGRYAASEGELNRAAGLLEDALGYAPGEQAVLQRTLELAVAAGDEKLAVGVAQRLVDAGQYDSAMGIILVADLFERRRWDELSAQLDQLGQSGFGSVLSPLIKAWTLEARGKHKEALTALESYPDDGPAKGYAEEQLGNLAMVQGREVDAVRHYVKLIEGDEGGNWRARLLLADAYQEAGSDEYASEVLEQALPAPDIVHARAALAAGEDIDEAPQTASAAVSDLLLRLATDLSRGRTVPLSLVFSRSATWLDAENARGWLVNAQLLAASEQYEGALAALSHVEDDPVYAGMAQEQRAALLTVMNREAEALAMLEAAARAPGASAETFMNLGQAYQAQERWDEAITAFKTALEREVENEDRRWQLWFLVGAAEEERGDWQAAEQALRQAIELSPNQALTLNYLGYTLLDRDVKTDEAIALIEQAHQLEPDSGHITDSLGWAQFRRGSYEQAVQTLEEAVASVPGDTTINDHLGDAYWQVGRRLEARFRWRAALDGEPTPEQRADIERKLSLGYDRAVAMREDVSPNR</sequence>
<dbReference type="InterPro" id="IPR019734">
    <property type="entry name" value="TPR_rpt"/>
</dbReference>
<evidence type="ECO:0000313" key="3">
    <source>
        <dbReference type="EMBL" id="EMD82604.1"/>
    </source>
</evidence>
<dbReference type="PANTHER" id="PTHR12558">
    <property type="entry name" value="CELL DIVISION CYCLE 16,23,27"/>
    <property type="match status" value="1"/>
</dbReference>
<feature type="repeat" description="TPR" evidence="1">
    <location>
        <begin position="409"/>
        <end position="442"/>
    </location>
</feature>
<evidence type="ECO:0000313" key="4">
    <source>
        <dbReference type="Proteomes" id="UP000011717"/>
    </source>
</evidence>
<dbReference type="SUPFAM" id="SSF48452">
    <property type="entry name" value="TPR-like"/>
    <property type="match status" value="3"/>
</dbReference>
<keyword evidence="2" id="KW-0732">Signal</keyword>
<name>M2T7V0_9SPHN</name>
<gene>
    <name evidence="3" type="ORF">C725_1991</name>
</gene>
<keyword evidence="4" id="KW-1185">Reference proteome</keyword>
<dbReference type="PATRIC" id="fig|1234595.3.peg.1992"/>
<dbReference type="Pfam" id="PF14559">
    <property type="entry name" value="TPR_19"/>
    <property type="match status" value="1"/>
</dbReference>
<feature type="chain" id="PRO_5004026182" evidence="2">
    <location>
        <begin position="35"/>
        <end position="573"/>
    </location>
</feature>
<dbReference type="PANTHER" id="PTHR12558:SF13">
    <property type="entry name" value="CELL DIVISION CYCLE PROTEIN 27 HOMOLOG"/>
    <property type="match status" value="1"/>
</dbReference>
<feature type="signal peptide" evidence="2">
    <location>
        <begin position="1"/>
        <end position="34"/>
    </location>
</feature>
<comment type="caution">
    <text evidence="3">The sequence shown here is derived from an EMBL/GenBank/DDBJ whole genome shotgun (WGS) entry which is preliminary data.</text>
</comment>
<dbReference type="SMART" id="SM00028">
    <property type="entry name" value="TPR"/>
    <property type="match status" value="4"/>
</dbReference>
<evidence type="ECO:0000256" key="2">
    <source>
        <dbReference type="SAM" id="SignalP"/>
    </source>
</evidence>
<accession>M2T7V0</accession>
<dbReference type="EMBL" id="AMRV01000006">
    <property type="protein sequence ID" value="EMD82604.1"/>
    <property type="molecule type" value="Genomic_DNA"/>
</dbReference>
<dbReference type="Gene3D" id="1.25.40.10">
    <property type="entry name" value="Tetratricopeptide repeat domain"/>
    <property type="match status" value="3"/>
</dbReference>